<keyword evidence="4 9" id="KW-0547">Nucleotide-binding</keyword>
<protein>
    <recommendedName>
        <fullName evidence="9">Xylulose kinase</fullName>
        <shortName evidence="9">Xylulokinase</shortName>
        <ecNumber evidence="9">2.7.1.17</ecNumber>
    </recommendedName>
</protein>
<dbReference type="NCBIfam" id="TIGR01312">
    <property type="entry name" value="XylB"/>
    <property type="match status" value="1"/>
</dbReference>
<dbReference type="GO" id="GO:0042732">
    <property type="term" value="P:D-xylose metabolic process"/>
    <property type="evidence" value="ECO:0007669"/>
    <property type="project" value="UniProtKB-KW"/>
</dbReference>
<accession>A0A1C3EKZ8</accession>
<evidence type="ECO:0000256" key="5">
    <source>
        <dbReference type="ARBA" id="ARBA00022777"/>
    </source>
</evidence>
<dbReference type="Pfam" id="PF00370">
    <property type="entry name" value="FGGY_N"/>
    <property type="match status" value="1"/>
</dbReference>
<keyword evidence="6 9" id="KW-0067">ATP-binding</keyword>
<reference evidence="12 13" key="1">
    <citation type="submission" date="2016-05" db="EMBL/GenBank/DDBJ databases">
        <title>Genomic Taxonomy of the Vibrionaceae.</title>
        <authorList>
            <person name="Gomez-Gil B."/>
            <person name="Enciso-Ibarra J."/>
        </authorList>
    </citation>
    <scope>NUCLEOTIDE SEQUENCE [LARGE SCALE GENOMIC DNA]</scope>
    <source>
        <strain evidence="12 13">CAIM 1920</strain>
    </source>
</reference>
<dbReference type="InterPro" id="IPR043129">
    <property type="entry name" value="ATPase_NBD"/>
</dbReference>
<dbReference type="EC" id="2.7.1.17" evidence="9"/>
<dbReference type="PANTHER" id="PTHR43095">
    <property type="entry name" value="SUGAR KINASE"/>
    <property type="match status" value="1"/>
</dbReference>
<dbReference type="PROSITE" id="PS00933">
    <property type="entry name" value="FGGY_KINASES_1"/>
    <property type="match status" value="1"/>
</dbReference>
<dbReference type="InterPro" id="IPR018485">
    <property type="entry name" value="FGGY_C"/>
</dbReference>
<dbReference type="InterPro" id="IPR018483">
    <property type="entry name" value="Carb_kinase_FGGY_CS"/>
</dbReference>
<proteinExistence type="inferred from homology"/>
<dbReference type="GO" id="GO:0005997">
    <property type="term" value="P:xylulose metabolic process"/>
    <property type="evidence" value="ECO:0007669"/>
    <property type="project" value="InterPro"/>
</dbReference>
<evidence type="ECO:0000256" key="1">
    <source>
        <dbReference type="ARBA" id="ARBA00009156"/>
    </source>
</evidence>
<dbReference type="GO" id="GO:0005524">
    <property type="term" value="F:ATP binding"/>
    <property type="evidence" value="ECO:0007669"/>
    <property type="project" value="UniProtKB-KW"/>
</dbReference>
<keyword evidence="2 9" id="KW-0859">Xylose metabolism</keyword>
<evidence type="ECO:0000256" key="7">
    <source>
        <dbReference type="ARBA" id="ARBA00023277"/>
    </source>
</evidence>
<organism evidence="12 13">
    <name type="scientific">Veronia pacifica</name>
    <dbReference type="NCBI Taxonomy" id="1080227"/>
    <lineage>
        <taxon>Bacteria</taxon>
        <taxon>Pseudomonadati</taxon>
        <taxon>Pseudomonadota</taxon>
        <taxon>Gammaproteobacteria</taxon>
        <taxon>Vibrionales</taxon>
        <taxon>Vibrionaceae</taxon>
        <taxon>Veronia</taxon>
    </lineage>
</organism>
<comment type="caution">
    <text evidence="12">The sequence shown here is derived from an EMBL/GenBank/DDBJ whole genome shotgun (WGS) entry which is preliminary data.</text>
</comment>
<comment type="catalytic activity">
    <reaction evidence="9">
        <text>D-xylulose + ATP = D-xylulose 5-phosphate + ADP + H(+)</text>
        <dbReference type="Rhea" id="RHEA:10964"/>
        <dbReference type="ChEBI" id="CHEBI:15378"/>
        <dbReference type="ChEBI" id="CHEBI:17140"/>
        <dbReference type="ChEBI" id="CHEBI:30616"/>
        <dbReference type="ChEBI" id="CHEBI:57737"/>
        <dbReference type="ChEBI" id="CHEBI:456216"/>
        <dbReference type="EC" id="2.7.1.17"/>
    </reaction>
</comment>
<dbReference type="GO" id="GO:0004856">
    <property type="term" value="F:D-xylulokinase activity"/>
    <property type="evidence" value="ECO:0007669"/>
    <property type="project" value="UniProtKB-EC"/>
</dbReference>
<name>A0A1C3EKZ8_9GAMM</name>
<dbReference type="PIRSF" id="PIRSF000538">
    <property type="entry name" value="GlpK"/>
    <property type="match status" value="1"/>
</dbReference>
<evidence type="ECO:0000256" key="6">
    <source>
        <dbReference type="ARBA" id="ARBA00022840"/>
    </source>
</evidence>
<dbReference type="Proteomes" id="UP000094936">
    <property type="component" value="Unassembled WGS sequence"/>
</dbReference>
<keyword evidence="7 9" id="KW-0119">Carbohydrate metabolism</keyword>
<evidence type="ECO:0000256" key="8">
    <source>
        <dbReference type="RuleBase" id="RU003733"/>
    </source>
</evidence>
<dbReference type="PROSITE" id="PS00445">
    <property type="entry name" value="FGGY_KINASES_2"/>
    <property type="match status" value="1"/>
</dbReference>
<feature type="domain" description="Carbohydrate kinase FGGY N-terminal" evidence="10">
    <location>
        <begin position="1"/>
        <end position="245"/>
    </location>
</feature>
<dbReference type="InterPro" id="IPR000577">
    <property type="entry name" value="Carb_kinase_FGGY"/>
</dbReference>
<evidence type="ECO:0000313" key="12">
    <source>
        <dbReference type="EMBL" id="ODA33913.1"/>
    </source>
</evidence>
<evidence type="ECO:0000256" key="9">
    <source>
        <dbReference type="RuleBase" id="RU364073"/>
    </source>
</evidence>
<dbReference type="Pfam" id="PF02782">
    <property type="entry name" value="FGGY_C"/>
    <property type="match status" value="1"/>
</dbReference>
<feature type="domain" description="Carbohydrate kinase FGGY C-terminal" evidence="11">
    <location>
        <begin position="255"/>
        <end position="439"/>
    </location>
</feature>
<dbReference type="EMBL" id="LYBM01000012">
    <property type="protein sequence ID" value="ODA33913.1"/>
    <property type="molecule type" value="Genomic_DNA"/>
</dbReference>
<evidence type="ECO:0000256" key="3">
    <source>
        <dbReference type="ARBA" id="ARBA00022679"/>
    </source>
</evidence>
<gene>
    <name evidence="9" type="primary">xylB</name>
    <name evidence="12" type="ORF">A8L45_08745</name>
</gene>
<evidence type="ECO:0000259" key="10">
    <source>
        <dbReference type="Pfam" id="PF00370"/>
    </source>
</evidence>
<evidence type="ECO:0000256" key="4">
    <source>
        <dbReference type="ARBA" id="ARBA00022741"/>
    </source>
</evidence>
<dbReference type="InterPro" id="IPR006000">
    <property type="entry name" value="Xylulokinase"/>
</dbReference>
<dbReference type="InterPro" id="IPR050406">
    <property type="entry name" value="FGGY_Carb_Kinase"/>
</dbReference>
<keyword evidence="13" id="KW-1185">Reference proteome</keyword>
<evidence type="ECO:0000256" key="2">
    <source>
        <dbReference type="ARBA" id="ARBA00022629"/>
    </source>
</evidence>
<dbReference type="PANTHER" id="PTHR43095:SF5">
    <property type="entry name" value="XYLULOSE KINASE"/>
    <property type="match status" value="1"/>
</dbReference>
<dbReference type="InterPro" id="IPR018484">
    <property type="entry name" value="FGGY_N"/>
</dbReference>
<dbReference type="CDD" id="cd07809">
    <property type="entry name" value="ASKHA_NBD_FGGY_BaXK-like"/>
    <property type="match status" value="1"/>
</dbReference>
<sequence>MGIDLGTQSLKIVIYDPCRKMIIASSDAPLPICQDISGKSEQQASWWIDALKSACDQLPFQIKQTVKSIAVSGQQHGFVPLDSDGNVIYPVKLWNDTTTIQECGQIREAYGGDSELLRKVGNTILPGYTIPKVLWLKNNHPDIYRKLACILLPHDYLNYYLTGRQVMECGDASGTGVLNIRTRFWDKELLNCIDPDGGLFDCLPELINADSAVGYVQPVIADTLGLPSGVKVASGGGDNMMAAIGTGNVREGIATVSLGTSSTLFAFSETAVIDHKDGAVAAFCSSTNGWLPLICSLNCANGKKLIETLFGMDGDHLAFEGLLRTSSVGSEGVLTLPFFDGERSPYLPDAQGSVFGLNSHNFTRSNLMRSMIEGATYTLKMGFDRLTDLGMSFDEIRLTGGGSLSQIWVQIVADVFNRPVLLMDSHNGAAFGAAIQALWLLENEHQNIVSLCNEHVEQRLTSRIEPNALSVKKYRLEYQRFVRAVSTVKAFY</sequence>
<dbReference type="AlphaFoldDB" id="A0A1C3EKZ8"/>
<comment type="similarity">
    <text evidence="1 8">Belongs to the FGGY kinase family.</text>
</comment>
<evidence type="ECO:0000259" key="11">
    <source>
        <dbReference type="Pfam" id="PF02782"/>
    </source>
</evidence>
<dbReference type="SUPFAM" id="SSF53067">
    <property type="entry name" value="Actin-like ATPase domain"/>
    <property type="match status" value="2"/>
</dbReference>
<dbReference type="Gene3D" id="3.30.420.40">
    <property type="match status" value="2"/>
</dbReference>
<dbReference type="STRING" id="1080227.A8L45_08745"/>
<evidence type="ECO:0000313" key="13">
    <source>
        <dbReference type="Proteomes" id="UP000094936"/>
    </source>
</evidence>
<keyword evidence="3 8" id="KW-0808">Transferase</keyword>
<keyword evidence="5 8" id="KW-0418">Kinase</keyword>